<proteinExistence type="predicted"/>
<accession>A0A9Q4L521</accession>
<protein>
    <submittedName>
        <fullName evidence="1">Uncharacterized protein</fullName>
    </submittedName>
</protein>
<dbReference type="RefSeq" id="WP_277522745.1">
    <property type="nucleotide sequence ID" value="NZ_JAMQOT010000005.1"/>
</dbReference>
<dbReference type="EMBL" id="JAMQOT010000005">
    <property type="protein sequence ID" value="MDF9746998.1"/>
    <property type="molecule type" value="Genomic_DNA"/>
</dbReference>
<sequence length="57" mass="6208">MEPLLPRSWNAHNCDGSEIYGDIDPGDVEHREVGAGLLEEEVAPSSSMAHLYRGEAV</sequence>
<evidence type="ECO:0000313" key="2">
    <source>
        <dbReference type="Proteomes" id="UP001154061"/>
    </source>
</evidence>
<name>A0A9Q4L521_9EURY</name>
<reference evidence="1" key="1">
    <citation type="submission" date="2022-06" db="EMBL/GenBank/DDBJ databases">
        <title>Natrinema sp. a new haloarchaeum isolate from saline soil.</title>
        <authorList>
            <person name="Strakova D."/>
            <person name="Galisteo C."/>
            <person name="Sanchez-Porro C."/>
            <person name="Ventosa A."/>
        </authorList>
    </citation>
    <scope>NUCLEOTIDE SEQUENCE</scope>
    <source>
        <strain evidence="1">S1CR25-10</strain>
    </source>
</reference>
<dbReference type="AlphaFoldDB" id="A0A9Q4L521"/>
<organism evidence="1 2">
    <name type="scientific">Natrinema salsiterrestre</name>
    <dbReference type="NCBI Taxonomy" id="2950540"/>
    <lineage>
        <taxon>Archaea</taxon>
        <taxon>Methanobacteriati</taxon>
        <taxon>Methanobacteriota</taxon>
        <taxon>Stenosarchaea group</taxon>
        <taxon>Halobacteria</taxon>
        <taxon>Halobacteriales</taxon>
        <taxon>Natrialbaceae</taxon>
        <taxon>Natrinema</taxon>
    </lineage>
</organism>
<comment type="caution">
    <text evidence="1">The sequence shown here is derived from an EMBL/GenBank/DDBJ whole genome shotgun (WGS) entry which is preliminary data.</text>
</comment>
<gene>
    <name evidence="1" type="ORF">NDI89_15510</name>
</gene>
<keyword evidence="2" id="KW-1185">Reference proteome</keyword>
<evidence type="ECO:0000313" key="1">
    <source>
        <dbReference type="EMBL" id="MDF9746998.1"/>
    </source>
</evidence>
<dbReference type="Proteomes" id="UP001154061">
    <property type="component" value="Unassembled WGS sequence"/>
</dbReference>